<sequence>MNKFYIQIVFFLLSVSLYVNNETLAANPAPRKDKKSESEKTYSTPGEIYKQNMDLLCTNPNEIKNAAKLMNEAATHLKHHVKNIEDYEVYARNSCYNMATNIKKYGKMVDQIINLKYYHIDKYNAIINLLWDPDLADDFNPDSVQRKIVRVYNPNLVMIQQRYKDSKGPHKYFYALAAKIDISEDATIIVMTSANINDGHPSKEEFKNTIIENANLFTTDINSEEDIRKGKLKKTFVNIAGYLIEKKDDYVNIGYLESINGHVSNYPELFIEKYLNKFFSLKKAYASCT</sequence>
<dbReference type="VEuPathDB" id="PlasmoDB:PVVCY_0900090"/>
<reference evidence="2 3" key="1">
    <citation type="submission" date="2020-08" db="EMBL/GenBank/DDBJ databases">
        <authorList>
            <person name="Ramaprasad A."/>
        </authorList>
    </citation>
    <scope>NUCLEOTIDE SEQUENCE [LARGE SCALE GENOMIC DNA]</scope>
</reference>
<gene>
    <name evidence="2" type="ORF">PVSEL_0100170</name>
</gene>
<keyword evidence="1" id="KW-0732">Signal</keyword>
<evidence type="ECO:0000256" key="1">
    <source>
        <dbReference type="SAM" id="SignalP"/>
    </source>
</evidence>
<organism evidence="2 3">
    <name type="scientific">Plasmodium vinckei</name>
    <dbReference type="NCBI Taxonomy" id="5860"/>
    <lineage>
        <taxon>Eukaryota</taxon>
        <taxon>Sar</taxon>
        <taxon>Alveolata</taxon>
        <taxon>Apicomplexa</taxon>
        <taxon>Aconoidasida</taxon>
        <taxon>Haemosporida</taxon>
        <taxon>Plasmodiidae</taxon>
        <taxon>Plasmodium</taxon>
        <taxon>Plasmodium (Vinckeia)</taxon>
    </lineage>
</organism>
<dbReference type="VEuPathDB" id="PlasmoDB:PVLDE_1300480"/>
<dbReference type="EMBL" id="LR865422">
    <property type="protein sequence ID" value="CAD2094988.1"/>
    <property type="molecule type" value="Genomic_DNA"/>
</dbReference>
<dbReference type="AlphaFoldDB" id="A0A6V7S9D6"/>
<dbReference type="VEuPathDB" id="PlasmoDB:PVBDA_1100010"/>
<feature type="signal peptide" evidence="1">
    <location>
        <begin position="1"/>
        <end position="25"/>
    </location>
</feature>
<dbReference type="VEuPathDB" id="PlasmoDB:PVBDA_1004810"/>
<feature type="chain" id="PRO_5028054684" evidence="1">
    <location>
        <begin position="26"/>
        <end position="289"/>
    </location>
</feature>
<proteinExistence type="predicted"/>
<name>A0A6V7S9D6_PLAVN</name>
<dbReference type="InterPro" id="IPR006486">
    <property type="entry name" value="PYST_A"/>
</dbReference>
<dbReference type="NCBIfam" id="TIGR01599">
    <property type="entry name" value="PYST-A"/>
    <property type="match status" value="1"/>
</dbReference>
<dbReference type="VEuPathDB" id="PlasmoDB:PVSEL_0100170"/>
<dbReference type="VEuPathDB" id="PlasmoDB:PVPCR_1200040"/>
<dbReference type="SUPFAM" id="SSF55961">
    <property type="entry name" value="Bet v1-like"/>
    <property type="match status" value="1"/>
</dbReference>
<dbReference type="Proteomes" id="UP000515697">
    <property type="component" value="Chromosome PVSEL_01"/>
</dbReference>
<accession>A0A6V7S9D6</accession>
<evidence type="ECO:0000313" key="2">
    <source>
        <dbReference type="EMBL" id="CAD2094988.1"/>
    </source>
</evidence>
<protein>
    <submittedName>
        <fullName evidence="2">Fam-a protein</fullName>
    </submittedName>
</protein>
<evidence type="ECO:0000313" key="3">
    <source>
        <dbReference type="Proteomes" id="UP000515697"/>
    </source>
</evidence>